<sequence>MYFPLIKKRRKHQLMIAIFLLLLLLPFSYMSMTDASQTMKREIYDFARGSYDILLRPPDSRIPIEEKLGLVEENYLGIGDGGITLEQWQSVLQREDVEVAAPVAAVGLFTAPEITYQLPERKQPLRYEVVAMTTDGVEEYVMGPPVVAYSIPHEAGYEGYAVFVEDSLVNVFMGKYPSFKLPPSYHQVVAIDVEQEQALTGIDFTQLDYREEGFGPEDFLEIPILSLENKTAPIKTFLQIDELNVNNDDLFHLMEKFNLSDINDFSYLSYRNFDLNVQVMEEMEKLEVVSSEHYQIDFSQAVTPFYDNFLFTDEEYLLHTYADKEDFEHELWGTINYYSQESSYYLSPVNYRLNGEKISIKLAGTEPISGVPVYRTLEKVSHYTRDESGIEVIEGQGIYFNHVGDFELNEDDEVLAASPLGIYGIHEAYLSSDKNKQLQPTAVPGSFISTPAHGMISIDWAEQLKGNAPIDAIRVKVAGIDGYDEASAAKIRDIAQEFSDQGFTVDIVAGASYQWLEIDVEGIGQVVQPWTTLGAADTLIESWDLVKIVLVLLFSAVSLVYFLFSCINIMTERKASEEQLRHFGWSEKHIRKLRFKEWGRLFVFPFLPALIFVLGYSFYTSAEGVVFSQFLVLFMMVLLVLGIYSLSRYMQREKMEKSKNGSILVQNTWYHCRWIIAAAIQLFFLAFISIFLTLLLQHEEQRSIQTTLGIYIHGQMESFYIVLLVILYVVAFITVAEALLILWRRREEELKVFYHIGWGRKKIYSFYFKEVLSWSIASVTFGAAAGLISYRLFVGDVAGQLQLVQISLITVLVMTGAITVSLVVFTYILRQSTDYWNWKVNL</sequence>
<accession>A0A1H3V0M3</accession>
<keyword evidence="1" id="KW-1133">Transmembrane helix</keyword>
<dbReference type="STRING" id="1503961.SAMN05421736_13216"/>
<keyword evidence="1" id="KW-0472">Membrane</keyword>
<name>A0A1H3V0M3_9BACI</name>
<feature type="transmembrane region" description="Helical" evidence="1">
    <location>
        <begin position="598"/>
        <end position="619"/>
    </location>
</feature>
<keyword evidence="3" id="KW-1185">Reference proteome</keyword>
<dbReference type="AlphaFoldDB" id="A0A1H3V0M3"/>
<gene>
    <name evidence="2" type="ORF">SAMN05421736_13216</name>
</gene>
<feature type="transmembrane region" description="Helical" evidence="1">
    <location>
        <begin position="771"/>
        <end position="793"/>
    </location>
</feature>
<keyword evidence="1" id="KW-0812">Transmembrane</keyword>
<feature type="transmembrane region" description="Helical" evidence="1">
    <location>
        <begin position="625"/>
        <end position="647"/>
    </location>
</feature>
<evidence type="ECO:0000313" key="2">
    <source>
        <dbReference type="EMBL" id="SDZ68167.1"/>
    </source>
</evidence>
<feature type="transmembrane region" description="Helical" evidence="1">
    <location>
        <begin position="805"/>
        <end position="829"/>
    </location>
</feature>
<evidence type="ECO:0000313" key="3">
    <source>
        <dbReference type="Proteomes" id="UP000198935"/>
    </source>
</evidence>
<feature type="transmembrane region" description="Helical" evidence="1">
    <location>
        <begin position="548"/>
        <end position="571"/>
    </location>
</feature>
<reference evidence="3" key="1">
    <citation type="submission" date="2016-10" db="EMBL/GenBank/DDBJ databases">
        <authorList>
            <person name="Varghese N."/>
            <person name="Submissions S."/>
        </authorList>
    </citation>
    <scope>NUCLEOTIDE SEQUENCE [LARGE SCALE GENOMIC DNA]</scope>
    <source>
        <strain evidence="3">SP</strain>
    </source>
</reference>
<organism evidence="2 3">
    <name type="scientific">Evansella caseinilytica</name>
    <dbReference type="NCBI Taxonomy" id="1503961"/>
    <lineage>
        <taxon>Bacteria</taxon>
        <taxon>Bacillati</taxon>
        <taxon>Bacillota</taxon>
        <taxon>Bacilli</taxon>
        <taxon>Bacillales</taxon>
        <taxon>Bacillaceae</taxon>
        <taxon>Evansella</taxon>
    </lineage>
</organism>
<evidence type="ECO:0008006" key="4">
    <source>
        <dbReference type="Google" id="ProtNLM"/>
    </source>
</evidence>
<feature type="transmembrane region" description="Helical" evidence="1">
    <location>
        <begin position="674"/>
        <end position="698"/>
    </location>
</feature>
<feature type="transmembrane region" description="Helical" evidence="1">
    <location>
        <begin position="718"/>
        <end position="743"/>
    </location>
</feature>
<dbReference type="Proteomes" id="UP000198935">
    <property type="component" value="Unassembled WGS sequence"/>
</dbReference>
<protein>
    <recommendedName>
        <fullName evidence="4">FtsX-like permease family protein</fullName>
    </recommendedName>
</protein>
<proteinExistence type="predicted"/>
<dbReference type="EMBL" id="FNPI01000032">
    <property type="protein sequence ID" value="SDZ68167.1"/>
    <property type="molecule type" value="Genomic_DNA"/>
</dbReference>
<evidence type="ECO:0000256" key="1">
    <source>
        <dbReference type="SAM" id="Phobius"/>
    </source>
</evidence>